<evidence type="ECO:0000313" key="18">
    <source>
        <dbReference type="EMBL" id="MBW4545412.1"/>
    </source>
</evidence>
<evidence type="ECO:0000256" key="2">
    <source>
        <dbReference type="ARBA" id="ARBA00006486"/>
    </source>
</evidence>
<comment type="subunit">
    <text evidence="15">Homodimer.</text>
</comment>
<dbReference type="PROSITE" id="PS00887">
    <property type="entry name" value="ILVD_EDD_2"/>
    <property type="match status" value="1"/>
</dbReference>
<feature type="domain" description="Dihydroxy-acid/6-phosphogluconate dehydratase N-terminal" evidence="16">
    <location>
        <begin position="35"/>
        <end position="351"/>
    </location>
</feature>
<feature type="binding site" evidence="15">
    <location>
        <position position="82"/>
    </location>
    <ligand>
        <name>Mg(2+)</name>
        <dbReference type="ChEBI" id="CHEBI:18420"/>
    </ligand>
</feature>
<keyword evidence="8 15" id="KW-0411">Iron-sulfur</keyword>
<evidence type="ECO:0000256" key="6">
    <source>
        <dbReference type="ARBA" id="ARBA00022842"/>
    </source>
</evidence>
<feature type="binding site" evidence="15">
    <location>
        <position position="50"/>
    </location>
    <ligand>
        <name>[2Fe-2S] cluster</name>
        <dbReference type="ChEBI" id="CHEBI:190135"/>
    </ligand>
</feature>
<dbReference type="NCBIfam" id="TIGR00110">
    <property type="entry name" value="ilvD"/>
    <property type="match status" value="1"/>
</dbReference>
<keyword evidence="7 15" id="KW-0408">Iron</keyword>
<feature type="binding site" evidence="15">
    <location>
        <position position="124"/>
    </location>
    <ligand>
        <name>Mg(2+)</name>
        <dbReference type="ChEBI" id="CHEBI:18420"/>
    </ligand>
</feature>
<keyword evidence="9 15" id="KW-0456">Lyase</keyword>
<dbReference type="EMBL" id="JAHHIF010000015">
    <property type="protein sequence ID" value="MBW4545412.1"/>
    <property type="molecule type" value="Genomic_DNA"/>
</dbReference>
<dbReference type="GO" id="GO:0009099">
    <property type="term" value="P:L-valine biosynthetic process"/>
    <property type="evidence" value="ECO:0007669"/>
    <property type="project" value="UniProtKB-UniRule"/>
</dbReference>
<name>A0A951UA34_9CYAN</name>
<comment type="catalytic activity">
    <reaction evidence="11">
        <text>(2R)-2,3-dihydroxy-3-methylbutanoate = 3-methyl-2-oxobutanoate + H2O</text>
        <dbReference type="Rhea" id="RHEA:24809"/>
        <dbReference type="ChEBI" id="CHEBI:11851"/>
        <dbReference type="ChEBI" id="CHEBI:15377"/>
        <dbReference type="ChEBI" id="CHEBI:49072"/>
        <dbReference type="EC" id="4.2.1.9"/>
    </reaction>
    <physiologicalReaction direction="left-to-right" evidence="11">
        <dbReference type="Rhea" id="RHEA:24810"/>
    </physiologicalReaction>
</comment>
<dbReference type="GO" id="GO:0000287">
    <property type="term" value="F:magnesium ion binding"/>
    <property type="evidence" value="ECO:0007669"/>
    <property type="project" value="UniProtKB-UniRule"/>
</dbReference>
<comment type="pathway">
    <text evidence="12 15">Amino-acid biosynthesis; L-valine biosynthesis; L-valine from pyruvate: step 3/4.</text>
</comment>
<dbReference type="InterPro" id="IPR037237">
    <property type="entry name" value="IlvD/EDD_N"/>
</dbReference>
<dbReference type="FunFam" id="3.50.30.80:FF:000001">
    <property type="entry name" value="Dihydroxy-acid dehydratase"/>
    <property type="match status" value="1"/>
</dbReference>
<dbReference type="PANTHER" id="PTHR21000:SF5">
    <property type="entry name" value="DIHYDROXY-ACID DEHYDRATASE, MITOCHONDRIAL"/>
    <property type="match status" value="1"/>
</dbReference>
<feature type="active site" description="Proton acceptor" evidence="15">
    <location>
        <position position="473"/>
    </location>
</feature>
<reference evidence="18" key="2">
    <citation type="journal article" date="2022" name="Microbiol. Resour. Announc.">
        <title>Metagenome Sequencing to Explore Phylogenomics of Terrestrial Cyanobacteria.</title>
        <authorList>
            <person name="Ward R.D."/>
            <person name="Stajich J.E."/>
            <person name="Johansen J.R."/>
            <person name="Huntemann M."/>
            <person name="Clum A."/>
            <person name="Foster B."/>
            <person name="Foster B."/>
            <person name="Roux S."/>
            <person name="Palaniappan K."/>
            <person name="Varghese N."/>
            <person name="Mukherjee S."/>
            <person name="Reddy T.B.K."/>
            <person name="Daum C."/>
            <person name="Copeland A."/>
            <person name="Chen I.A."/>
            <person name="Ivanova N.N."/>
            <person name="Kyrpides N.C."/>
            <person name="Shapiro N."/>
            <person name="Eloe-Fadrosh E.A."/>
            <person name="Pietrasiak N."/>
        </authorList>
    </citation>
    <scope>NUCLEOTIDE SEQUENCE</scope>
    <source>
        <strain evidence="18">CPER-KK1</strain>
    </source>
</reference>
<dbReference type="Gene3D" id="3.50.30.80">
    <property type="entry name" value="IlvD/EDD C-terminal domain-like"/>
    <property type="match status" value="1"/>
</dbReference>
<protein>
    <recommendedName>
        <fullName evidence="14 15">Dihydroxy-acid dehydratase</fullName>
        <shortName evidence="15">DAD</shortName>
        <ecNumber evidence="14 15">4.2.1.9</ecNumber>
    </recommendedName>
</protein>
<dbReference type="HAMAP" id="MF_00012">
    <property type="entry name" value="IlvD"/>
    <property type="match status" value="1"/>
</dbReference>
<comment type="caution">
    <text evidence="15">Lacks conserved residue(s) required for the propagation of feature annotation.</text>
</comment>
<dbReference type="InterPro" id="IPR056740">
    <property type="entry name" value="ILV_EDD_C"/>
</dbReference>
<dbReference type="Pfam" id="PF24877">
    <property type="entry name" value="ILV_EDD_C"/>
    <property type="match status" value="1"/>
</dbReference>
<evidence type="ECO:0000256" key="7">
    <source>
        <dbReference type="ARBA" id="ARBA00023004"/>
    </source>
</evidence>
<feature type="binding site" description="via carbamate group" evidence="15">
    <location>
        <position position="125"/>
    </location>
    <ligand>
        <name>Mg(2+)</name>
        <dbReference type="ChEBI" id="CHEBI:18420"/>
    </ligand>
</feature>
<evidence type="ECO:0000256" key="8">
    <source>
        <dbReference type="ARBA" id="ARBA00023014"/>
    </source>
</evidence>
<comment type="function">
    <text evidence="15">Functions in the biosynthesis of branched-chain amino acids. Catalyzes the dehydration of (2R,3R)-2,3-dihydroxy-3-methylpentanoate (2,3-dihydroxy-3-methylvalerate) into 2-oxo-3-methylpentanoate (2-oxo-3-methylvalerate) and of (2R)-2,3-dihydroxy-3-methylbutanoate (2,3-dihydroxyisovalerate) into 2-oxo-3-methylbutanoate (2-oxoisovalerate), the penultimate precursor to L-isoleucine and L-valine, respectively.</text>
</comment>
<comment type="caution">
    <text evidence="18">The sequence shown here is derived from an EMBL/GenBank/DDBJ whole genome shotgun (WGS) entry which is preliminary data.</text>
</comment>
<dbReference type="InterPro" id="IPR050165">
    <property type="entry name" value="DHAD_IlvD/Edd"/>
</dbReference>
<feature type="modified residue" description="N6-carboxylysine" evidence="15">
    <location>
        <position position="125"/>
    </location>
</feature>
<dbReference type="InterPro" id="IPR004404">
    <property type="entry name" value="DihydroxyA_deHydtase"/>
</dbReference>
<dbReference type="InterPro" id="IPR042096">
    <property type="entry name" value="Dihydro-acid_dehy_C"/>
</dbReference>
<gene>
    <name evidence="15 18" type="primary">ilvD</name>
    <name evidence="18" type="ORF">KME25_13330</name>
</gene>
<comment type="catalytic activity">
    <reaction evidence="15">
        <text>(2R,3R)-2,3-dihydroxy-3-methylpentanoate = (S)-3-methyl-2-oxopentanoate + H2O</text>
        <dbReference type="Rhea" id="RHEA:27694"/>
        <dbReference type="ChEBI" id="CHEBI:15377"/>
        <dbReference type="ChEBI" id="CHEBI:35146"/>
        <dbReference type="ChEBI" id="CHEBI:49258"/>
        <dbReference type="EC" id="4.2.1.9"/>
    </reaction>
</comment>
<evidence type="ECO:0000256" key="12">
    <source>
        <dbReference type="ARBA" id="ARBA00029436"/>
    </source>
</evidence>
<dbReference type="EC" id="4.2.1.9" evidence="14 15"/>
<evidence type="ECO:0000256" key="14">
    <source>
        <dbReference type="ARBA" id="ARBA00029490"/>
    </source>
</evidence>
<dbReference type="GO" id="GO:0004160">
    <property type="term" value="F:dihydroxy-acid dehydratase activity"/>
    <property type="evidence" value="ECO:0007669"/>
    <property type="project" value="UniProtKB-UniRule"/>
</dbReference>
<comment type="pathway">
    <text evidence="13 15">Amino-acid biosynthesis; L-isoleucine biosynthesis; L-isoleucine from 2-oxobutanoate: step 3/4.</text>
</comment>
<comment type="cofactor">
    <cofactor evidence="1 15">
        <name>Mg(2+)</name>
        <dbReference type="ChEBI" id="CHEBI:18420"/>
    </cofactor>
</comment>
<evidence type="ECO:0000259" key="17">
    <source>
        <dbReference type="Pfam" id="PF24877"/>
    </source>
</evidence>
<reference evidence="18" key="1">
    <citation type="submission" date="2021-05" db="EMBL/GenBank/DDBJ databases">
        <authorList>
            <person name="Pietrasiak N."/>
            <person name="Ward R."/>
            <person name="Stajich J.E."/>
            <person name="Kurbessoian T."/>
        </authorList>
    </citation>
    <scope>NUCLEOTIDE SEQUENCE</scope>
    <source>
        <strain evidence="18">CPER-KK1</strain>
    </source>
</reference>
<keyword evidence="4 15" id="KW-0001">2Fe-2S</keyword>
<dbReference type="Proteomes" id="UP000753908">
    <property type="component" value="Unassembled WGS sequence"/>
</dbReference>
<dbReference type="Pfam" id="PF00920">
    <property type="entry name" value="ILVD_EDD_N"/>
    <property type="match status" value="1"/>
</dbReference>
<comment type="cofactor">
    <cofactor evidence="15">
        <name>[2Fe-2S] cluster</name>
        <dbReference type="ChEBI" id="CHEBI:190135"/>
    </cofactor>
    <text evidence="15">Binds 1 [2Fe-2S] cluster per subunit. This cluster acts as a Lewis acid cofactor.</text>
</comment>
<dbReference type="SUPFAM" id="SSF143975">
    <property type="entry name" value="IlvD/EDD N-terminal domain-like"/>
    <property type="match status" value="1"/>
</dbReference>
<evidence type="ECO:0000259" key="16">
    <source>
        <dbReference type="Pfam" id="PF00920"/>
    </source>
</evidence>
<comment type="similarity">
    <text evidence="2 15">Belongs to the IlvD/Edd family.</text>
</comment>
<dbReference type="NCBIfam" id="NF002068">
    <property type="entry name" value="PRK00911.1"/>
    <property type="match status" value="1"/>
</dbReference>
<feature type="binding site" evidence="15">
    <location>
        <position position="447"/>
    </location>
    <ligand>
        <name>Mg(2+)</name>
        <dbReference type="ChEBI" id="CHEBI:18420"/>
    </ligand>
</feature>
<evidence type="ECO:0000256" key="1">
    <source>
        <dbReference type="ARBA" id="ARBA00001946"/>
    </source>
</evidence>
<accession>A0A951UA34</accession>
<evidence type="ECO:0000256" key="11">
    <source>
        <dbReference type="ARBA" id="ARBA00029304"/>
    </source>
</evidence>
<sequence>MSDNFRSRVVTQGVQRSPNRAMLRAVGFQDQDFTKPIVGIANGYSTITPCNMGLNGLALRAEAGMRSAGAMPQMFGTITISDGISMGTEGMKYSLVSREVIADSIETACNGQSMDGVLAIGGCDKNMPGAMIAIARMNIPAIFVYGGTIKPGHHNGKDLTVVSSFEAVGQFSAGKIDETELTAVENKACPGAGSCGGMFTANTMSSAFEAMGMSLAYSSTMANEDAEKADSAEKSAFVLVEAIRKQLTPKQILTRKAFENAIAVIMAVGGSTNAVLHLLAIAHAIGVELSLDDFEIIRAKVPVLCDLKPSGKYVATDLHKVGGIPQVMKMLLAHDLLHGDALTITGQTLAEVLADVPEEPPANQDVIHPWDNPIYAQGHLAILRGNLATEGAVAKITGIKKPQITGPARVFESEEACLDAILAGQIKAGDVIIVRYEGPKGGPGMREMLAPTSALIGAGLGDAVGLITDGRFSGGTYGMVVGHVAPEAAVGGTIALVQEGDTITIDSPARLLQLHVSDEELEQRRANWKPRKPRYTTGVLAKYAKLVSSSSVGAVTDLGLD</sequence>
<evidence type="ECO:0000256" key="4">
    <source>
        <dbReference type="ARBA" id="ARBA00022714"/>
    </source>
</evidence>
<evidence type="ECO:0000256" key="5">
    <source>
        <dbReference type="ARBA" id="ARBA00022723"/>
    </source>
</evidence>
<evidence type="ECO:0000313" key="19">
    <source>
        <dbReference type="Proteomes" id="UP000753908"/>
    </source>
</evidence>
<keyword evidence="3 15" id="KW-0028">Amino-acid biosynthesis</keyword>
<dbReference type="InterPro" id="IPR020558">
    <property type="entry name" value="DiOHA_6PGluconate_deHydtase_CS"/>
</dbReference>
<evidence type="ECO:0000256" key="13">
    <source>
        <dbReference type="ARBA" id="ARBA00029437"/>
    </source>
</evidence>
<evidence type="ECO:0000256" key="10">
    <source>
        <dbReference type="ARBA" id="ARBA00023304"/>
    </source>
</evidence>
<dbReference type="GO" id="GO:0051537">
    <property type="term" value="F:2 iron, 2 sulfur cluster binding"/>
    <property type="evidence" value="ECO:0007669"/>
    <property type="project" value="UniProtKB-UniRule"/>
</dbReference>
<organism evidence="18 19">
    <name type="scientific">Symplocastrum torsivum CPER-KK1</name>
    <dbReference type="NCBI Taxonomy" id="450513"/>
    <lineage>
        <taxon>Bacteria</taxon>
        <taxon>Bacillati</taxon>
        <taxon>Cyanobacteriota</taxon>
        <taxon>Cyanophyceae</taxon>
        <taxon>Oscillatoriophycideae</taxon>
        <taxon>Oscillatoriales</taxon>
        <taxon>Microcoleaceae</taxon>
        <taxon>Symplocastrum</taxon>
    </lineage>
</organism>
<dbReference type="SUPFAM" id="SSF52016">
    <property type="entry name" value="LeuD/IlvD-like"/>
    <property type="match status" value="1"/>
</dbReference>
<dbReference type="PANTHER" id="PTHR21000">
    <property type="entry name" value="DIHYDROXY-ACID DEHYDRATASE DAD"/>
    <property type="match status" value="1"/>
</dbReference>
<evidence type="ECO:0000256" key="3">
    <source>
        <dbReference type="ARBA" id="ARBA00022605"/>
    </source>
</evidence>
<dbReference type="GO" id="GO:0009097">
    <property type="term" value="P:isoleucine biosynthetic process"/>
    <property type="evidence" value="ECO:0007669"/>
    <property type="project" value="UniProtKB-UniRule"/>
</dbReference>
<dbReference type="PROSITE" id="PS00886">
    <property type="entry name" value="ILVD_EDD_1"/>
    <property type="match status" value="1"/>
</dbReference>
<keyword evidence="10 15" id="KW-0100">Branched-chain amino acid biosynthesis</keyword>
<evidence type="ECO:0000256" key="9">
    <source>
        <dbReference type="ARBA" id="ARBA00023239"/>
    </source>
</evidence>
<keyword evidence="5 15" id="KW-0479">Metal-binding</keyword>
<feature type="domain" description="Dihydroxy-acid/6-phosphogluconate dehydratase C-terminal" evidence="17">
    <location>
        <begin position="365"/>
        <end position="554"/>
    </location>
</feature>
<keyword evidence="6 15" id="KW-0460">Magnesium</keyword>
<proteinExistence type="inferred from homology"/>
<dbReference type="AlphaFoldDB" id="A0A951UA34"/>
<evidence type="ECO:0000256" key="15">
    <source>
        <dbReference type="HAMAP-Rule" id="MF_00012"/>
    </source>
</evidence>
<dbReference type="InterPro" id="IPR000581">
    <property type="entry name" value="ILV_EDD_N"/>
</dbReference>